<proteinExistence type="predicted"/>
<feature type="compositionally biased region" description="Polar residues" evidence="1">
    <location>
        <begin position="886"/>
        <end position="896"/>
    </location>
</feature>
<dbReference type="Proteomes" id="UP000572817">
    <property type="component" value="Unassembled WGS sequence"/>
</dbReference>
<feature type="compositionally biased region" description="Pro residues" evidence="1">
    <location>
        <begin position="672"/>
        <end position="685"/>
    </location>
</feature>
<evidence type="ECO:0000313" key="3">
    <source>
        <dbReference type="Proteomes" id="UP000572817"/>
    </source>
</evidence>
<gene>
    <name evidence="2" type="ORF">GTA08_BOTSDO09419</name>
</gene>
<feature type="region of interest" description="Disordered" evidence="1">
    <location>
        <begin position="159"/>
        <end position="205"/>
    </location>
</feature>
<dbReference type="GO" id="GO:0046933">
    <property type="term" value="F:proton-transporting ATP synthase activity, rotational mechanism"/>
    <property type="evidence" value="ECO:0007669"/>
    <property type="project" value="TreeGrafter"/>
</dbReference>
<feature type="compositionally biased region" description="Basic and acidic residues" evidence="1">
    <location>
        <begin position="597"/>
        <end position="614"/>
    </location>
</feature>
<reference evidence="2" key="1">
    <citation type="submission" date="2020-04" db="EMBL/GenBank/DDBJ databases">
        <title>Genome Assembly and Annotation of Botryosphaeria dothidea sdau 11-99, a Latent Pathogen of Apple Fruit Ring Rot in China.</title>
        <authorList>
            <person name="Yu C."/>
            <person name="Diao Y."/>
            <person name="Lu Q."/>
            <person name="Zhao J."/>
            <person name="Cui S."/>
            <person name="Peng C."/>
            <person name="He B."/>
            <person name="Liu H."/>
        </authorList>
    </citation>
    <scope>NUCLEOTIDE SEQUENCE [LARGE SCALE GENOMIC DNA]</scope>
    <source>
        <strain evidence="2">Sdau11-99</strain>
    </source>
</reference>
<dbReference type="Pfam" id="PF10791">
    <property type="entry name" value="F1F0-ATPsyn_F"/>
    <property type="match status" value="1"/>
</dbReference>
<feature type="compositionally biased region" description="Polar residues" evidence="1">
    <location>
        <begin position="865"/>
        <end position="877"/>
    </location>
</feature>
<feature type="compositionally biased region" description="Polar residues" evidence="1">
    <location>
        <begin position="411"/>
        <end position="424"/>
    </location>
</feature>
<feature type="compositionally biased region" description="Low complexity" evidence="1">
    <location>
        <begin position="619"/>
        <end position="629"/>
    </location>
</feature>
<organism evidence="2 3">
    <name type="scientific">Botryosphaeria dothidea</name>
    <dbReference type="NCBI Taxonomy" id="55169"/>
    <lineage>
        <taxon>Eukaryota</taxon>
        <taxon>Fungi</taxon>
        <taxon>Dikarya</taxon>
        <taxon>Ascomycota</taxon>
        <taxon>Pezizomycotina</taxon>
        <taxon>Dothideomycetes</taxon>
        <taxon>Dothideomycetes incertae sedis</taxon>
        <taxon>Botryosphaeriales</taxon>
        <taxon>Botryosphaeriaceae</taxon>
        <taxon>Botryosphaeria</taxon>
    </lineage>
</organism>
<feature type="compositionally biased region" description="Polar residues" evidence="1">
    <location>
        <begin position="765"/>
        <end position="780"/>
    </location>
</feature>
<dbReference type="OrthoDB" id="5416983at2759"/>
<feature type="compositionally biased region" description="Pro residues" evidence="1">
    <location>
        <begin position="353"/>
        <end position="365"/>
    </location>
</feature>
<feature type="region of interest" description="Disordered" evidence="1">
    <location>
        <begin position="1557"/>
        <end position="1633"/>
    </location>
</feature>
<keyword evidence="3" id="KW-1185">Reference proteome</keyword>
<name>A0A8H4IM19_9PEZI</name>
<feature type="region of interest" description="Disordered" evidence="1">
    <location>
        <begin position="244"/>
        <end position="288"/>
    </location>
</feature>
<feature type="compositionally biased region" description="Basic and acidic residues" evidence="1">
    <location>
        <begin position="1013"/>
        <end position="1039"/>
    </location>
</feature>
<feature type="compositionally biased region" description="Basic and acidic residues" evidence="1">
    <location>
        <begin position="727"/>
        <end position="743"/>
    </location>
</feature>
<dbReference type="EMBL" id="WWBZ02000062">
    <property type="protein sequence ID" value="KAF4302842.1"/>
    <property type="molecule type" value="Genomic_DNA"/>
</dbReference>
<feature type="compositionally biased region" description="Polar residues" evidence="1">
    <location>
        <begin position="1129"/>
        <end position="1150"/>
    </location>
</feature>
<feature type="compositionally biased region" description="Low complexity" evidence="1">
    <location>
        <begin position="371"/>
        <end position="389"/>
    </location>
</feature>
<dbReference type="InterPro" id="IPR019727">
    <property type="entry name" value="ATP_synth_F0_fsu_mt_fun"/>
</dbReference>
<evidence type="ECO:0000313" key="2">
    <source>
        <dbReference type="EMBL" id="KAF4302842.1"/>
    </source>
</evidence>
<dbReference type="PANTHER" id="PTHR28161">
    <property type="entry name" value="ATP SYNTHASE SUBUNIT F, MITOCHONDRIAL"/>
    <property type="match status" value="1"/>
</dbReference>
<feature type="compositionally biased region" description="Low complexity" evidence="1">
    <location>
        <begin position="1307"/>
        <end position="1319"/>
    </location>
</feature>
<sequence length="1633" mass="173322">MSFIAKRGLSTLVPPKIASPTQSDIGPEGKAGKSAIGGAQDAVRMQRVVSFYEKLPRGPAPAPQPKGLLERYQARYFGKNPSGMPLIHLIGGLIVIGYAQNYYFHLLRNAGVDEVTGRERSQKGSKAHPQRSPGQNRKLRSPGVPRVCAAVALRPATLPAATPSTEPPPPSTSAHLKATTPPLPLPRLGFTHPKPLPSRHKAASSLRVTPLRVVFPTAAPPRRELAPSPSSRRLAEAHTYHPWRLPRLDHSPGLPAEGSSACGHTTSPAHATASADKDSSSDGASSADTVSRLVMAEQITHDVVNEAQSMGGTPPIDVNATATNDSSAGAAPETNSANQDQPATSSTTATNPSAPPPDTKPPPDPSDATKDPPATDGTQKQPAAAAPSEASKEPTVNGTASPLPSLDDLAGTQSAADTSGGSDTDTSRAGRDGTRSMTKKPTSFKSVSVTKHFLAKTAVSAPSKAGDKVPTSQASISPQPTAKPRLVAKSGSGVGSTIGRSGLSKLNGTGTGPDPNMVWNKNRPTPPPPPKQFTDEELKQQFGIHMATRLQADEDTKESKWADIDEDEDENWAPETVEWMDGTKSTVKPAEPSPPPEEPKPEIKKEEKPPEESKPPTPSLSRPSSTGPSVTGGTKTILKPGALIGTGGNKHGLLSKGQGDNGKATLVAKSPAPTPAKSPWAPLPPVEKVSPVVVHPQLDHPPTSRFSQKDPHGFDALPPVPSPAKEIAADDFNRSWRDDRGPRELFNSQSGRYEPVRETRRGSSRPDSSFRQPSVLQRPSQAGPAEPSAAFQTSRSSVPEEPWARRRTSSNVSGGSGRRMSFTRDMPPMVRDRRSSQSVIDMPPPMPTRGGFQRGGVGERGLSPAASNQGSLTQHSSPVAGHVQPVSPSVTASSPDAVNGAANPAVTYQEQVKIQEQMMRDKIERARAEKQKRREEEEKEEAARKERLRLKLEALGPPPSKSEKTTPPPANSEPPPTQHKPTIQSPPKPPVPTAEGEVAQYGMMKVHQPHTVKRADVPTEHLKPSEQTRRELKSPERKAVSPAKSPAVPASTDGVSASEDAAKLEQKVPAWKPSVAPGTPWGSVRRNNMGSNVWGPPNQERGIGNGTFGHTQQAPGAPGPIAPPAATTKLPTSPPRFTQAPTTEQPSSFALQPDARAQNSIAHPPPAMASAAVAPPGPIAPPKGPPRPAFDVSAWSASSIAESDAKLARMREDSYHTNRGKPLPAFNETFKQTAIEGSLDRRRVLETKSTVHLHPNNVSKPDDQSPHSQLTEQSSRSTPIPFSEPYKPAVSDDSSALRPIGAEKVQSSPGSTSGNRSSRFFPRSSDAFDAMYATVSQFTINSDSPPPPETSSHPVFSGDAHHPIVKLPQKIKVKLPPAVSHSSTPVTMPARPGFGRLGSQPIVAQPTWQERINGLFGRASAPSASPPKPATSLAVASASKAPLDHTGPSAGATVSLPSKQYSKVFASSYDASPMSKSSFEEVMSVPEAFSAPTVRIPKECHMNAGLAPVAIPTSRPGSRFYKTTDVFSVDPNFLPVSECEQNAQGFVITIHMPASDTVKTRIMPRRRGQGRKPSTYNNNNNKKRNMTPRENSNSGPRSRKTSGSVPQGHPWGNNNKTNSPSSPWSRRASGAVH</sequence>
<comment type="caution">
    <text evidence="2">The sequence shown here is derived from an EMBL/GenBank/DDBJ whole genome shotgun (WGS) entry which is preliminary data.</text>
</comment>
<feature type="region of interest" description="Disordered" evidence="1">
    <location>
        <begin position="117"/>
        <end position="144"/>
    </location>
</feature>
<feature type="compositionally biased region" description="Polar residues" evidence="1">
    <location>
        <begin position="320"/>
        <end position="341"/>
    </location>
</feature>
<feature type="compositionally biased region" description="Polar residues" evidence="1">
    <location>
        <begin position="1612"/>
        <end position="1624"/>
    </location>
</feature>
<accession>A0A8H4IM19</accession>
<feature type="compositionally biased region" description="Polar residues" evidence="1">
    <location>
        <begin position="1588"/>
        <end position="1605"/>
    </location>
</feature>
<dbReference type="PANTHER" id="PTHR28161:SF1">
    <property type="entry name" value="ATP SYNTHASE SUBUNIT F, MITOCHONDRIAL"/>
    <property type="match status" value="1"/>
</dbReference>
<feature type="compositionally biased region" description="Polar residues" evidence="1">
    <location>
        <begin position="470"/>
        <end position="480"/>
    </location>
</feature>
<feature type="compositionally biased region" description="Pro residues" evidence="1">
    <location>
        <begin position="1175"/>
        <end position="1188"/>
    </location>
</feature>
<feature type="compositionally biased region" description="Low complexity" evidence="1">
    <location>
        <begin position="1040"/>
        <end position="1051"/>
    </location>
</feature>
<feature type="compositionally biased region" description="Basic and acidic residues" evidence="1">
    <location>
        <begin position="551"/>
        <end position="563"/>
    </location>
</feature>
<feature type="region of interest" description="Disordered" evidence="1">
    <location>
        <begin position="1209"/>
        <end position="1322"/>
    </location>
</feature>
<feature type="region of interest" description="Disordered" evidence="1">
    <location>
        <begin position="307"/>
        <end position="904"/>
    </location>
</feature>
<feature type="compositionally biased region" description="Low complexity" evidence="1">
    <location>
        <begin position="342"/>
        <end position="352"/>
    </location>
</feature>
<protein>
    <submittedName>
        <fullName evidence="2">Uncharacterized protein</fullName>
    </submittedName>
</protein>
<feature type="compositionally biased region" description="Basic and acidic residues" evidence="1">
    <location>
        <begin position="425"/>
        <end position="434"/>
    </location>
</feature>
<feature type="region of interest" description="Disordered" evidence="1">
    <location>
        <begin position="15"/>
        <end position="37"/>
    </location>
</feature>
<feature type="compositionally biased region" description="Pro residues" evidence="1">
    <location>
        <begin position="956"/>
        <end position="992"/>
    </location>
</feature>
<feature type="region of interest" description="Disordered" evidence="1">
    <location>
        <begin position="917"/>
        <end position="1191"/>
    </location>
</feature>
<evidence type="ECO:0000256" key="1">
    <source>
        <dbReference type="SAM" id="MobiDB-lite"/>
    </source>
</evidence>
<feature type="compositionally biased region" description="Polar residues" evidence="1">
    <location>
        <begin position="435"/>
        <end position="449"/>
    </location>
</feature>
<feature type="compositionally biased region" description="Polar residues" evidence="1">
    <location>
        <begin position="1266"/>
        <end position="1280"/>
    </location>
</feature>
<feature type="compositionally biased region" description="Basic and acidic residues" evidence="1">
    <location>
        <begin position="918"/>
        <end position="952"/>
    </location>
</feature>
<feature type="region of interest" description="Disordered" evidence="1">
    <location>
        <begin position="1417"/>
        <end position="1454"/>
    </location>
</feature>
<feature type="compositionally biased region" description="Low complexity" evidence="1">
    <location>
        <begin position="264"/>
        <end position="274"/>
    </location>
</feature>